<feature type="region of interest" description="Disordered" evidence="1">
    <location>
        <begin position="76"/>
        <end position="97"/>
    </location>
</feature>
<feature type="chain" id="PRO_5032559797" evidence="2">
    <location>
        <begin position="25"/>
        <end position="97"/>
    </location>
</feature>
<dbReference type="EMBL" id="BMAC01000410">
    <property type="protein sequence ID" value="GFP95887.1"/>
    <property type="molecule type" value="Genomic_DNA"/>
</dbReference>
<accession>A0A830C595</accession>
<dbReference type="OrthoDB" id="976687at2759"/>
<keyword evidence="4" id="KW-1185">Reference proteome</keyword>
<dbReference type="PANTHER" id="PTHR33592:SF5">
    <property type="entry name" value="TRANSMEMBRANE PROTEIN"/>
    <property type="match status" value="1"/>
</dbReference>
<dbReference type="PANTHER" id="PTHR33592">
    <property type="entry name" value="TRANSMEMBRANE PROTEIN"/>
    <property type="match status" value="1"/>
</dbReference>
<evidence type="ECO:0000256" key="2">
    <source>
        <dbReference type="SAM" id="SignalP"/>
    </source>
</evidence>
<name>A0A830C595_9LAMI</name>
<dbReference type="AlphaFoldDB" id="A0A830C595"/>
<sequence>MRHLKVISALILSVIILFAQLGTGSRILLHDHQRATLSNEKKGLFVISLQKGPVPPSGPSGCTYIPGGGGHCPPINGMHFAGGAPPHRGAHPNSKVS</sequence>
<feature type="signal peptide" evidence="2">
    <location>
        <begin position="1"/>
        <end position="24"/>
    </location>
</feature>
<gene>
    <name evidence="3" type="ORF">PHJA_001732900</name>
</gene>
<keyword evidence="2" id="KW-0732">Signal</keyword>
<dbReference type="Proteomes" id="UP000653305">
    <property type="component" value="Unassembled WGS sequence"/>
</dbReference>
<proteinExistence type="predicted"/>
<evidence type="ECO:0000313" key="4">
    <source>
        <dbReference type="Proteomes" id="UP000653305"/>
    </source>
</evidence>
<comment type="caution">
    <text evidence="3">The sequence shown here is derived from an EMBL/GenBank/DDBJ whole genome shotgun (WGS) entry which is preliminary data.</text>
</comment>
<evidence type="ECO:0000313" key="3">
    <source>
        <dbReference type="EMBL" id="GFP95887.1"/>
    </source>
</evidence>
<evidence type="ECO:0000256" key="1">
    <source>
        <dbReference type="SAM" id="MobiDB-lite"/>
    </source>
</evidence>
<organism evidence="3 4">
    <name type="scientific">Phtheirospermum japonicum</name>
    <dbReference type="NCBI Taxonomy" id="374723"/>
    <lineage>
        <taxon>Eukaryota</taxon>
        <taxon>Viridiplantae</taxon>
        <taxon>Streptophyta</taxon>
        <taxon>Embryophyta</taxon>
        <taxon>Tracheophyta</taxon>
        <taxon>Spermatophyta</taxon>
        <taxon>Magnoliopsida</taxon>
        <taxon>eudicotyledons</taxon>
        <taxon>Gunneridae</taxon>
        <taxon>Pentapetalae</taxon>
        <taxon>asterids</taxon>
        <taxon>lamiids</taxon>
        <taxon>Lamiales</taxon>
        <taxon>Orobanchaceae</taxon>
        <taxon>Orobanchaceae incertae sedis</taxon>
        <taxon>Phtheirospermum</taxon>
    </lineage>
</organism>
<reference evidence="3" key="1">
    <citation type="submission" date="2020-07" db="EMBL/GenBank/DDBJ databases">
        <title>Ethylene signaling mediates host invasion by parasitic plants.</title>
        <authorList>
            <person name="Yoshida S."/>
        </authorList>
    </citation>
    <scope>NUCLEOTIDE SEQUENCE</scope>
    <source>
        <strain evidence="3">Okayama</strain>
    </source>
</reference>
<protein>
    <submittedName>
        <fullName evidence="3">Uncharacterized protein</fullName>
    </submittedName>
</protein>